<evidence type="ECO:0000256" key="6">
    <source>
        <dbReference type="ARBA" id="ARBA00022833"/>
    </source>
</evidence>
<protein>
    <recommendedName>
        <fullName evidence="9">Deoxycytidylate deaminase</fullName>
        <ecNumber evidence="7">3.5.4.12</ecNumber>
    </recommendedName>
    <alternativeName>
        <fullName evidence="8">dCMP deaminase</fullName>
    </alternativeName>
</protein>
<dbReference type="PROSITE" id="PS00903">
    <property type="entry name" value="CYT_DCMP_DEAMINASES_1"/>
    <property type="match status" value="1"/>
</dbReference>
<evidence type="ECO:0000256" key="5">
    <source>
        <dbReference type="ARBA" id="ARBA00022801"/>
    </source>
</evidence>
<reference evidence="11" key="2">
    <citation type="submission" date="2023-06" db="EMBL/GenBank/DDBJ databases">
        <authorList>
            <person name="Kobayashi Y."/>
            <person name="Kayamori A."/>
            <person name="Aoki K."/>
            <person name="Shiwa Y."/>
            <person name="Fujita N."/>
            <person name="Sugita T."/>
            <person name="Iwasaki W."/>
            <person name="Tanaka N."/>
            <person name="Takashima M."/>
        </authorList>
    </citation>
    <scope>NUCLEOTIDE SEQUENCE</scope>
    <source>
        <strain evidence="11">HIS016</strain>
    </source>
</reference>
<dbReference type="InterPro" id="IPR016193">
    <property type="entry name" value="Cytidine_deaminase-like"/>
</dbReference>
<dbReference type="GO" id="GO:0009165">
    <property type="term" value="P:nucleotide biosynthetic process"/>
    <property type="evidence" value="ECO:0007669"/>
    <property type="project" value="UniProtKB-KW"/>
</dbReference>
<dbReference type="InterPro" id="IPR016192">
    <property type="entry name" value="APOBEC/CMP_deaminase_Zn-bd"/>
</dbReference>
<dbReference type="InterPro" id="IPR027417">
    <property type="entry name" value="P-loop_NTPase"/>
</dbReference>
<dbReference type="SUPFAM" id="SSF52540">
    <property type="entry name" value="P-loop containing nucleoside triphosphate hydrolases"/>
    <property type="match status" value="1"/>
</dbReference>
<evidence type="ECO:0000259" key="10">
    <source>
        <dbReference type="PROSITE" id="PS51747"/>
    </source>
</evidence>
<keyword evidence="4" id="KW-0545">Nucleotide biosynthesis</keyword>
<dbReference type="Gene3D" id="3.40.140.10">
    <property type="entry name" value="Cytidine Deaminase, domain 2"/>
    <property type="match status" value="1"/>
</dbReference>
<dbReference type="EMBL" id="BTCM01000002">
    <property type="protein sequence ID" value="GMK55395.1"/>
    <property type="molecule type" value="Genomic_DNA"/>
</dbReference>
<dbReference type="GO" id="GO:0004132">
    <property type="term" value="F:dCMP deaminase activity"/>
    <property type="evidence" value="ECO:0007669"/>
    <property type="project" value="UniProtKB-EC"/>
</dbReference>
<keyword evidence="3" id="KW-0479">Metal-binding</keyword>
<dbReference type="InterPro" id="IPR015517">
    <property type="entry name" value="dCMP_deaminase-rel"/>
</dbReference>
<dbReference type="SUPFAM" id="SSF53927">
    <property type="entry name" value="Cytidine deaminase-like"/>
    <property type="match status" value="1"/>
</dbReference>
<feature type="domain" description="CMP/dCMP-type deaminase" evidence="10">
    <location>
        <begin position="184"/>
        <end position="322"/>
    </location>
</feature>
<reference evidence="11" key="1">
    <citation type="journal article" date="2023" name="BMC Genomics">
        <title>Chromosome-level genome assemblies of Cutaneotrichosporon spp. (Trichosporonales, Basidiomycota) reveal imbalanced evolution between nucleotide sequences and chromosome synteny.</title>
        <authorList>
            <person name="Kobayashi Y."/>
            <person name="Kayamori A."/>
            <person name="Aoki K."/>
            <person name="Shiwa Y."/>
            <person name="Matsutani M."/>
            <person name="Fujita N."/>
            <person name="Sugita T."/>
            <person name="Iwasaki W."/>
            <person name="Tanaka N."/>
            <person name="Takashima M."/>
        </authorList>
    </citation>
    <scope>NUCLEOTIDE SEQUENCE</scope>
    <source>
        <strain evidence="11">HIS016</strain>
    </source>
</reference>
<dbReference type="PANTHER" id="PTHR11086">
    <property type="entry name" value="DEOXYCYTIDYLATE DEAMINASE-RELATED"/>
    <property type="match status" value="1"/>
</dbReference>
<dbReference type="PANTHER" id="PTHR11086:SF18">
    <property type="entry name" value="DEOXYCYTIDYLATE DEAMINASE"/>
    <property type="match status" value="1"/>
</dbReference>
<dbReference type="Pfam" id="PF00383">
    <property type="entry name" value="dCMP_cyt_deam_1"/>
    <property type="match status" value="1"/>
</dbReference>
<comment type="cofactor">
    <cofactor evidence="1">
        <name>Zn(2+)</name>
        <dbReference type="ChEBI" id="CHEBI:29105"/>
    </cofactor>
</comment>
<evidence type="ECO:0000256" key="9">
    <source>
        <dbReference type="ARBA" id="ARBA00071582"/>
    </source>
</evidence>
<evidence type="ECO:0000256" key="1">
    <source>
        <dbReference type="ARBA" id="ARBA00001947"/>
    </source>
</evidence>
<keyword evidence="5" id="KW-0378">Hydrolase</keyword>
<dbReference type="FunFam" id="3.40.140.10:FF:000035">
    <property type="entry name" value="dCMP deaminase"/>
    <property type="match status" value="1"/>
</dbReference>
<gene>
    <name evidence="11" type="primary">DCD1</name>
    <name evidence="11" type="ORF">CspeluHIS016_0204510</name>
</gene>
<dbReference type="Gene3D" id="3.40.50.300">
    <property type="entry name" value="P-loop containing nucleotide triphosphate hydrolases"/>
    <property type="match status" value="1"/>
</dbReference>
<keyword evidence="12" id="KW-1185">Reference proteome</keyword>
<dbReference type="InterPro" id="IPR035105">
    <property type="entry name" value="Deoxycytidylate_deaminase_dom"/>
</dbReference>
<accession>A0AAD3TRA4</accession>
<name>A0AAD3TRA4_9TREE</name>
<evidence type="ECO:0000313" key="12">
    <source>
        <dbReference type="Proteomes" id="UP001222932"/>
    </source>
</evidence>
<dbReference type="GO" id="GO:0008270">
    <property type="term" value="F:zinc ion binding"/>
    <property type="evidence" value="ECO:0007669"/>
    <property type="project" value="InterPro"/>
</dbReference>
<comment type="caution">
    <text evidence="11">The sequence shown here is derived from an EMBL/GenBank/DDBJ whole genome shotgun (WGS) entry which is preliminary data.</text>
</comment>
<dbReference type="CDD" id="cd01286">
    <property type="entry name" value="deoxycytidylate_deaminase"/>
    <property type="match status" value="1"/>
</dbReference>
<sequence length="332" mass="36329">MFIALVGTPSSGKQAVLDYLVQKQGFARLDLGTSAPDEPEQGVSLGVDEWRTFPTSEAMLDAATRAWRARHVTTALRTWADIEPWLKRPWFLLVGVDGPLRARFERERRRRPALNLDAFVDEHDASLHGSAGDATSTGNGHQSDLARVLTTAAVRVTNGFSDLDGLHRHLDAINLLDEQRLRPGWDLYFMTLASLAANRSNCMKRRVGAILVRGKRIISTGYNGTPRGTTNCNEGGCLRCNGPAKGGQDLGACFCLHAEENALLEAGRERIGPDAIIYCNTCPCLLCSVKIVQCGVREVVYNKSYSMDTASAALLAEGGVVLRQMDMPFDHE</sequence>
<proteinExistence type="inferred from homology"/>
<dbReference type="Proteomes" id="UP001222932">
    <property type="component" value="Unassembled WGS sequence"/>
</dbReference>
<keyword evidence="6" id="KW-0862">Zinc</keyword>
<evidence type="ECO:0000256" key="3">
    <source>
        <dbReference type="ARBA" id="ARBA00022723"/>
    </source>
</evidence>
<dbReference type="AlphaFoldDB" id="A0AAD3TRA4"/>
<evidence type="ECO:0000313" key="11">
    <source>
        <dbReference type="EMBL" id="GMK55395.1"/>
    </source>
</evidence>
<evidence type="ECO:0000256" key="8">
    <source>
        <dbReference type="ARBA" id="ARBA00041763"/>
    </source>
</evidence>
<dbReference type="EC" id="3.5.4.12" evidence="7"/>
<dbReference type="GO" id="GO:0005737">
    <property type="term" value="C:cytoplasm"/>
    <property type="evidence" value="ECO:0007669"/>
    <property type="project" value="TreeGrafter"/>
</dbReference>
<comment type="similarity">
    <text evidence="2">Belongs to the cytidine and deoxycytidylate deaminase family.</text>
</comment>
<dbReference type="InterPro" id="IPR002125">
    <property type="entry name" value="CMP_dCMP_dom"/>
</dbReference>
<evidence type="ECO:0000256" key="7">
    <source>
        <dbReference type="ARBA" id="ARBA00038938"/>
    </source>
</evidence>
<organism evidence="11 12">
    <name type="scientific">Cutaneotrichosporon spelunceum</name>
    <dbReference type="NCBI Taxonomy" id="1672016"/>
    <lineage>
        <taxon>Eukaryota</taxon>
        <taxon>Fungi</taxon>
        <taxon>Dikarya</taxon>
        <taxon>Basidiomycota</taxon>
        <taxon>Agaricomycotina</taxon>
        <taxon>Tremellomycetes</taxon>
        <taxon>Trichosporonales</taxon>
        <taxon>Trichosporonaceae</taxon>
        <taxon>Cutaneotrichosporon</taxon>
    </lineage>
</organism>
<evidence type="ECO:0000256" key="4">
    <source>
        <dbReference type="ARBA" id="ARBA00022727"/>
    </source>
</evidence>
<dbReference type="PROSITE" id="PS51747">
    <property type="entry name" value="CYT_DCMP_DEAMINASES_2"/>
    <property type="match status" value="1"/>
</dbReference>
<evidence type="ECO:0000256" key="2">
    <source>
        <dbReference type="ARBA" id="ARBA00006576"/>
    </source>
</evidence>